<reference evidence="11" key="1">
    <citation type="submission" date="2022-01" db="EMBL/GenBank/DDBJ databases">
        <authorList>
            <person name="King R."/>
        </authorList>
    </citation>
    <scope>NUCLEOTIDE SEQUENCE</scope>
</reference>
<dbReference type="InterPro" id="IPR049404">
    <property type="entry name" value="EDC4_C"/>
</dbReference>
<dbReference type="Gene3D" id="1.10.220.100">
    <property type="entry name" value="conserved c-terminal region of ge- 1"/>
    <property type="match status" value="1"/>
</dbReference>
<evidence type="ECO:0000259" key="9">
    <source>
        <dbReference type="Pfam" id="PF16529"/>
    </source>
</evidence>
<evidence type="ECO:0000256" key="4">
    <source>
        <dbReference type="ARBA" id="ARBA00022574"/>
    </source>
</evidence>
<keyword evidence="3" id="KW-0963">Cytoplasm</keyword>
<gene>
    <name evidence="11" type="ORF">CEUTPL_LOCUS9246</name>
</gene>
<feature type="region of interest" description="Disordered" evidence="8">
    <location>
        <begin position="504"/>
        <end position="578"/>
    </location>
</feature>
<evidence type="ECO:0000313" key="12">
    <source>
        <dbReference type="Proteomes" id="UP001152799"/>
    </source>
</evidence>
<dbReference type="InterPro" id="IPR032401">
    <property type="entry name" value="EDC4_WD40"/>
</dbReference>
<dbReference type="Proteomes" id="UP001152799">
    <property type="component" value="Chromosome 5"/>
</dbReference>
<feature type="compositionally biased region" description="Polar residues" evidence="8">
    <location>
        <begin position="565"/>
        <end position="578"/>
    </location>
</feature>
<evidence type="ECO:0000256" key="3">
    <source>
        <dbReference type="ARBA" id="ARBA00022490"/>
    </source>
</evidence>
<organism evidence="11 12">
    <name type="scientific">Ceutorhynchus assimilis</name>
    <name type="common">cabbage seed weevil</name>
    <dbReference type="NCBI Taxonomy" id="467358"/>
    <lineage>
        <taxon>Eukaryota</taxon>
        <taxon>Metazoa</taxon>
        <taxon>Ecdysozoa</taxon>
        <taxon>Arthropoda</taxon>
        <taxon>Hexapoda</taxon>
        <taxon>Insecta</taxon>
        <taxon>Pterygota</taxon>
        <taxon>Neoptera</taxon>
        <taxon>Endopterygota</taxon>
        <taxon>Coleoptera</taxon>
        <taxon>Polyphaga</taxon>
        <taxon>Cucujiformia</taxon>
        <taxon>Curculionidae</taxon>
        <taxon>Ceutorhynchinae</taxon>
        <taxon>Ceutorhynchus</taxon>
    </lineage>
</organism>
<keyword evidence="6 7" id="KW-0175">Coiled coil</keyword>
<keyword evidence="12" id="KW-1185">Reference proteome</keyword>
<sequence>MSSSNLPDIADKSLVQNIKFNGPQAEYVTALVGQVVNIQCNEGKHNHGSSKVKLVDKTDYNWEFKYYHGRLVAAHVSGKIYAYAIKGKDGGLIRIVHQDSSIKSVLIKNLKEEIKDLSFACSTKEVILGSVDCKGNLFVYQIDKFTKELNSKLLLRVIREEESVRPKTNFRLSWCPFVPNSDEDLDGSEKTFVVLNGWKAEIYSLARLTAKYGSLGVLQPDSSYEGYTEIKHNSNLVDASFSSDACAIALAYQDGYVKFFQLFMYDHDIQKCLHEWMPHEGKPISSINFLDDIIEYTSHCWKFAITGANYNTEIKLWSCETWTCMQTINFLPNPNSVTPDLYLNICSDNRGNYLIVSDVNNRGIYTIELHKNEKEQLVNASQLAHFLVPAPFLSYVPLEAGCRNVPFCFNSSTEDLYDNEDDFDDEAEICVQSLKLLVIQPKKFQECNITFQPEALMHDGLVVTQTVVEKLIDIKNGEAEPHEDAVKIIPELDDLQNSVTLLIQQQQQQHGNSKLTLMTPDDFTSPSKNSKASSIRNSITNENSPPVDKPSESANATEFPRSQKDNFTSAGSSPSREVQEILSLNNSTSGYPQEFYSDLENLQIKQEEKEESPEKDYSAVNENSIIFQDKVNWSKMPKENNDINKQDLETVYLRMNSLETAIKEQSILMQQLHEDMKQLNKSAVANSVRNSIKKEPDDLGKELDAAMSKQHKKIAIMLDNLVQLQTNSDREIYENVLTAMNQLVTKSFSEKVPQLLQQEIKQSILPSIHQAMETYRIQIEAQYQQKFANVQAIVMENFDKALSKKATADAISVHVAKQIIPNLEKSYREIITQSLVPSWERIGAQIFHQISDTFTKGTKEYTASVESYMERQRKVQDKGKEVVSQMQIVSDNLKGNSEKINEIVTSEIHKHFAVFKNIQDKIVHNIKETLSQEMKMGFQRHAQVIEEGVLNAVSRSRAVTPAPHGDTHHQAIAAVQQALAKRAYDEAFQVALSAENLSLVMFVCERVDVNNIFGEECLLSQSVLLALIQQLSMELHKNPEIKLCFIRAAFLGLLPDLPQTRIYIPRILKELTKQLSGFMDTNPPLKQMTDARLLKMAADNMLSRTRQTE</sequence>
<dbReference type="PANTHER" id="PTHR15598">
    <property type="entry name" value="ENHANCER OF MRNA-DECAPPING PROTEIN 4"/>
    <property type="match status" value="1"/>
</dbReference>
<dbReference type="InterPro" id="IPR045152">
    <property type="entry name" value="EDC4-like"/>
</dbReference>
<feature type="domain" description="Enhancer of mRNA-decapping protein 4 C-terminal" evidence="10">
    <location>
        <begin position="975"/>
        <end position="1094"/>
    </location>
</feature>
<dbReference type="SUPFAM" id="SSF50978">
    <property type="entry name" value="WD40 repeat-like"/>
    <property type="match status" value="1"/>
</dbReference>
<dbReference type="AlphaFoldDB" id="A0A9N9QPR8"/>
<protein>
    <recommendedName>
        <fullName evidence="13">Enhancer of mRNA-decapping protein 4</fullName>
    </recommendedName>
</protein>
<dbReference type="OrthoDB" id="21128at2759"/>
<comment type="similarity">
    <text evidence="2">Belongs to the WD repeat EDC4 family.</text>
</comment>
<dbReference type="PANTHER" id="PTHR15598:SF5">
    <property type="entry name" value="ENHANCER OF MRNA-DECAPPING PROTEIN 4"/>
    <property type="match status" value="1"/>
</dbReference>
<feature type="compositionally biased region" description="Polar residues" evidence="8">
    <location>
        <begin position="510"/>
        <end position="544"/>
    </location>
</feature>
<evidence type="ECO:0000256" key="8">
    <source>
        <dbReference type="SAM" id="MobiDB-lite"/>
    </source>
</evidence>
<keyword evidence="4" id="KW-0853">WD repeat</keyword>
<accession>A0A9N9QPR8</accession>
<dbReference type="Gene3D" id="2.130.10.10">
    <property type="entry name" value="YVTN repeat-like/Quinoprotein amine dehydrogenase"/>
    <property type="match status" value="1"/>
</dbReference>
<feature type="coiled-coil region" evidence="7">
    <location>
        <begin position="655"/>
        <end position="682"/>
    </location>
</feature>
<proteinExistence type="inferred from homology"/>
<dbReference type="InterPro" id="IPR015943">
    <property type="entry name" value="WD40/YVTN_repeat-like_dom_sf"/>
</dbReference>
<comment type="subcellular location">
    <subcellularLocation>
        <location evidence="1">Cytoplasm</location>
        <location evidence="1">P-body</location>
    </subcellularLocation>
</comment>
<evidence type="ECO:0000313" key="11">
    <source>
        <dbReference type="EMBL" id="CAG9768722.1"/>
    </source>
</evidence>
<feature type="domain" description="Enhancer of mRNA-decapping protein 4 WD40 repeat region" evidence="9">
    <location>
        <begin position="48"/>
        <end position="373"/>
    </location>
</feature>
<evidence type="ECO:0008006" key="13">
    <source>
        <dbReference type="Google" id="ProtNLM"/>
    </source>
</evidence>
<dbReference type="Pfam" id="PF21289">
    <property type="entry name" value="EDC4_C"/>
    <property type="match status" value="1"/>
</dbReference>
<dbReference type="InterPro" id="IPR044938">
    <property type="entry name" value="EDC4_C_sf"/>
</dbReference>
<keyword evidence="5" id="KW-0677">Repeat</keyword>
<evidence type="ECO:0000259" key="10">
    <source>
        <dbReference type="Pfam" id="PF21289"/>
    </source>
</evidence>
<evidence type="ECO:0000256" key="2">
    <source>
        <dbReference type="ARBA" id="ARBA00009639"/>
    </source>
</evidence>
<dbReference type="GO" id="GO:0031087">
    <property type="term" value="P:deadenylation-independent decapping of nuclear-transcribed mRNA"/>
    <property type="evidence" value="ECO:0007669"/>
    <property type="project" value="InterPro"/>
</dbReference>
<evidence type="ECO:0000256" key="5">
    <source>
        <dbReference type="ARBA" id="ARBA00022737"/>
    </source>
</evidence>
<evidence type="ECO:0000256" key="1">
    <source>
        <dbReference type="ARBA" id="ARBA00004201"/>
    </source>
</evidence>
<dbReference type="GO" id="GO:0000932">
    <property type="term" value="C:P-body"/>
    <property type="evidence" value="ECO:0007669"/>
    <property type="project" value="UniProtKB-SubCell"/>
</dbReference>
<evidence type="ECO:0000256" key="7">
    <source>
        <dbReference type="SAM" id="Coils"/>
    </source>
</evidence>
<evidence type="ECO:0000256" key="6">
    <source>
        <dbReference type="ARBA" id="ARBA00023054"/>
    </source>
</evidence>
<dbReference type="EMBL" id="OU892281">
    <property type="protein sequence ID" value="CAG9768722.1"/>
    <property type="molecule type" value="Genomic_DNA"/>
</dbReference>
<name>A0A9N9QPR8_9CUCU</name>
<dbReference type="InterPro" id="IPR036322">
    <property type="entry name" value="WD40_repeat_dom_sf"/>
</dbReference>
<dbReference type="Pfam" id="PF16529">
    <property type="entry name" value="Ge1_WD40"/>
    <property type="match status" value="1"/>
</dbReference>
<dbReference type="Gene3D" id="6.10.140.270">
    <property type="match status" value="1"/>
</dbReference>